<sequence length="141" mass="14938">MIVHATLVALRLHGLWRGALLTGPSGAGKSDLALRALAEGFSLVADDRVSLWASNGRVYGAAPPTLAGLIEVRGLGIQRVTPLAFAQITLSVPLTDTIDRMPDEATETLLDVALPTRPLWPFEPAAPLKLRRALESLGAGR</sequence>
<name>A0ABU0IUD3_9CAUL</name>
<feature type="domain" description="HPr kinase/phosphorylase C-terminal" evidence="1">
    <location>
        <begin position="4"/>
        <end position="81"/>
    </location>
</feature>
<accession>A0ABU0IUD3</accession>
<dbReference type="Proteomes" id="UP001228905">
    <property type="component" value="Unassembled WGS sequence"/>
</dbReference>
<dbReference type="InterPro" id="IPR011104">
    <property type="entry name" value="Hpr_kin/Pase_C"/>
</dbReference>
<dbReference type="SUPFAM" id="SSF53795">
    <property type="entry name" value="PEP carboxykinase-like"/>
    <property type="match status" value="1"/>
</dbReference>
<dbReference type="RefSeq" id="WP_307351106.1">
    <property type="nucleotide sequence ID" value="NZ_JAUSVS010000007.1"/>
</dbReference>
<dbReference type="InterPro" id="IPR027417">
    <property type="entry name" value="P-loop_NTPase"/>
</dbReference>
<dbReference type="CDD" id="cd01918">
    <property type="entry name" value="HprK_C"/>
    <property type="match status" value="1"/>
</dbReference>
<dbReference type="EMBL" id="JAUSVS010000007">
    <property type="protein sequence ID" value="MDQ0465623.1"/>
    <property type="molecule type" value="Genomic_DNA"/>
</dbReference>
<dbReference type="Pfam" id="PF07475">
    <property type="entry name" value="Hpr_kinase_C"/>
    <property type="match status" value="1"/>
</dbReference>
<keyword evidence="2" id="KW-0808">Transferase</keyword>
<evidence type="ECO:0000259" key="1">
    <source>
        <dbReference type="Pfam" id="PF07475"/>
    </source>
</evidence>
<dbReference type="Gene3D" id="3.40.50.300">
    <property type="entry name" value="P-loop containing nucleotide triphosphate hydrolases"/>
    <property type="match status" value="1"/>
</dbReference>
<evidence type="ECO:0000313" key="3">
    <source>
        <dbReference type="Proteomes" id="UP001228905"/>
    </source>
</evidence>
<organism evidence="2 3">
    <name type="scientific">Caulobacter ginsengisoli</name>
    <dbReference type="NCBI Taxonomy" id="400775"/>
    <lineage>
        <taxon>Bacteria</taxon>
        <taxon>Pseudomonadati</taxon>
        <taxon>Pseudomonadota</taxon>
        <taxon>Alphaproteobacteria</taxon>
        <taxon>Caulobacterales</taxon>
        <taxon>Caulobacteraceae</taxon>
        <taxon>Caulobacter</taxon>
    </lineage>
</organism>
<keyword evidence="2" id="KW-0418">Kinase</keyword>
<dbReference type="GO" id="GO:0016301">
    <property type="term" value="F:kinase activity"/>
    <property type="evidence" value="ECO:0007669"/>
    <property type="project" value="UniProtKB-KW"/>
</dbReference>
<comment type="caution">
    <text evidence="2">The sequence shown here is derived from an EMBL/GenBank/DDBJ whole genome shotgun (WGS) entry which is preliminary data.</text>
</comment>
<proteinExistence type="predicted"/>
<reference evidence="2 3" key="1">
    <citation type="submission" date="2023-07" db="EMBL/GenBank/DDBJ databases">
        <title>Genomic Encyclopedia of Type Strains, Phase IV (KMG-IV): sequencing the most valuable type-strain genomes for metagenomic binning, comparative biology and taxonomic classification.</title>
        <authorList>
            <person name="Goeker M."/>
        </authorList>
    </citation>
    <scope>NUCLEOTIDE SEQUENCE [LARGE SCALE GENOMIC DNA]</scope>
    <source>
        <strain evidence="2 3">DSM 18695</strain>
    </source>
</reference>
<keyword evidence="3" id="KW-1185">Reference proteome</keyword>
<gene>
    <name evidence="2" type="ORF">QO010_003412</name>
</gene>
<protein>
    <submittedName>
        <fullName evidence="2">Serine kinase of HPr protein (Carbohydrate metabolism regulator)</fullName>
    </submittedName>
</protein>
<evidence type="ECO:0000313" key="2">
    <source>
        <dbReference type="EMBL" id="MDQ0465623.1"/>
    </source>
</evidence>